<keyword evidence="3" id="KW-1185">Reference proteome</keyword>
<keyword evidence="1" id="KW-0472">Membrane</keyword>
<feature type="transmembrane region" description="Helical" evidence="1">
    <location>
        <begin position="74"/>
        <end position="94"/>
    </location>
</feature>
<gene>
    <name evidence="2" type="ORF">GJU41_11045</name>
</gene>
<protein>
    <recommendedName>
        <fullName evidence="4">DUF3796 domain-containing protein</fullName>
    </recommendedName>
</protein>
<dbReference type="Proteomes" id="UP000441585">
    <property type="component" value="Unassembled WGS sequence"/>
</dbReference>
<reference evidence="2 3" key="1">
    <citation type="submission" date="2019-11" db="EMBL/GenBank/DDBJ databases">
        <title>Bacillus idriensis genome.</title>
        <authorList>
            <person name="Konopka E.N."/>
            <person name="Newman J.D."/>
        </authorList>
    </citation>
    <scope>NUCLEOTIDE SEQUENCE [LARGE SCALE GENOMIC DNA]</scope>
    <source>
        <strain evidence="2 3">DSM 19097</strain>
    </source>
</reference>
<proteinExistence type="predicted"/>
<organism evidence="2 3">
    <name type="scientific">Metabacillus idriensis</name>
    <dbReference type="NCBI Taxonomy" id="324768"/>
    <lineage>
        <taxon>Bacteria</taxon>
        <taxon>Bacillati</taxon>
        <taxon>Bacillota</taxon>
        <taxon>Bacilli</taxon>
        <taxon>Bacillales</taxon>
        <taxon>Bacillaceae</taxon>
        <taxon>Metabacillus</taxon>
    </lineage>
</organism>
<comment type="caution">
    <text evidence="2">The sequence shown here is derived from an EMBL/GenBank/DDBJ whole genome shotgun (WGS) entry which is preliminary data.</text>
</comment>
<dbReference type="AlphaFoldDB" id="A0A6I2M9M8"/>
<keyword evidence="1" id="KW-0812">Transmembrane</keyword>
<evidence type="ECO:0008006" key="4">
    <source>
        <dbReference type="Google" id="ProtNLM"/>
    </source>
</evidence>
<feature type="transmembrane region" description="Helical" evidence="1">
    <location>
        <begin position="48"/>
        <end position="68"/>
    </location>
</feature>
<evidence type="ECO:0000313" key="2">
    <source>
        <dbReference type="EMBL" id="MRX54509.1"/>
    </source>
</evidence>
<feature type="transmembrane region" description="Helical" evidence="1">
    <location>
        <begin position="6"/>
        <end position="28"/>
    </location>
</feature>
<name>A0A6I2M9M8_9BACI</name>
<evidence type="ECO:0000313" key="3">
    <source>
        <dbReference type="Proteomes" id="UP000441585"/>
    </source>
</evidence>
<sequence>MESAGAFIGLYGGMAAGLIGWLLGLYFAKKKRGVDEVFHFIDQKSRSVAWILTMAAIYIFFTLLLFGVDLSPAMMLSLLLFVHLGSWAITKVILSVRFSSTGSDSN</sequence>
<dbReference type="EMBL" id="WKKF01000002">
    <property type="protein sequence ID" value="MRX54509.1"/>
    <property type="molecule type" value="Genomic_DNA"/>
</dbReference>
<evidence type="ECO:0000256" key="1">
    <source>
        <dbReference type="SAM" id="Phobius"/>
    </source>
</evidence>
<keyword evidence="1" id="KW-1133">Transmembrane helix</keyword>
<accession>A0A6I2M9M8</accession>